<organism evidence="2 3">
    <name type="scientific">Orbilia ellipsospora</name>
    <dbReference type="NCBI Taxonomy" id="2528407"/>
    <lineage>
        <taxon>Eukaryota</taxon>
        <taxon>Fungi</taxon>
        <taxon>Dikarya</taxon>
        <taxon>Ascomycota</taxon>
        <taxon>Pezizomycotina</taxon>
        <taxon>Orbiliomycetes</taxon>
        <taxon>Orbiliales</taxon>
        <taxon>Orbiliaceae</taxon>
        <taxon>Orbilia</taxon>
    </lineage>
</organism>
<dbReference type="PANTHER" id="PTHR35391">
    <property type="entry name" value="C2H2-TYPE DOMAIN-CONTAINING PROTEIN-RELATED"/>
    <property type="match status" value="1"/>
</dbReference>
<comment type="caution">
    <text evidence="2">The sequence shown here is derived from an EMBL/GenBank/DDBJ whole genome shotgun (WGS) entry which is preliminary data.</text>
</comment>
<keyword evidence="3" id="KW-1185">Reference proteome</keyword>
<evidence type="ECO:0000256" key="1">
    <source>
        <dbReference type="SAM" id="MobiDB-lite"/>
    </source>
</evidence>
<sequence>MANLDDDESIYEIACECKTLFASHRSNEAPSVIDSLLNDYQHQFLSWAAYMGVFADKAICLDRRLRDRADIRDIVIQLLYVLVEALREIAGDEDNASPMDMDPDESEESMIADDSSEMNDLIQDIETSLARLMRLGATIRKYSATSRMARISKYAEQSDIRAFENLSRMAIDTKYPDAKESLRIQLTRSMVETCASILYKRHHQQKLNTPRHAGKLPDPYGYNESNDNTIPSSENIEPSNITPSLSHLSMEHVPSSKVNRLRQYIVSESAPSVLDSLRTKVLKRYLDPSSQIESNCGASSVQIGRVSYPKPPKSNYSPGYSSCEWCLESHESDLFEDRKQWSAHIDKDFEPYVCLSEVCMDERRLPCYSTFKEWISHMNTVHSIRWQQEIHKPVTWVCNFGHASKYFNTSEELHEHMKECYPESFITKIQVIAKNSYVEHPRSRQLCPLCCRDLVQDKRKISNYGANSRKRRKITDSEDKAQSFDTGEVPENSSGDVQELKSPEIVMARHIASHLQVLMFLTIRFIKCLGEKDNKSSIETGTSDATDTSDVANINSKISWSSIMSQAELNENIDADGLDLSDQPEARLETKPDLPASHPFEQDSDKIDIKIPSATENVNETPNKPRDSNAPPPGKNRGAFRAINLDPDSTIDNFKELLWQHFSISETESINIKKIRLVPSPYNQFAKNAIFIIQGGIPAFLEKALQEKVHIWDKRGICIQIDSDFNGLTQLYQTKGEVLIE</sequence>
<name>A0AAV9WX91_9PEZI</name>
<evidence type="ECO:0000313" key="3">
    <source>
        <dbReference type="Proteomes" id="UP001365542"/>
    </source>
</evidence>
<dbReference type="PANTHER" id="PTHR35391:SF7">
    <property type="entry name" value="C2H2-TYPE DOMAIN-CONTAINING PROTEIN"/>
    <property type="match status" value="1"/>
</dbReference>
<feature type="region of interest" description="Disordered" evidence="1">
    <location>
        <begin position="466"/>
        <end position="497"/>
    </location>
</feature>
<reference evidence="2 3" key="1">
    <citation type="submission" date="2019-10" db="EMBL/GenBank/DDBJ databases">
        <authorList>
            <person name="Palmer J.M."/>
        </authorList>
    </citation>
    <scope>NUCLEOTIDE SEQUENCE [LARGE SCALE GENOMIC DNA]</scope>
    <source>
        <strain evidence="2 3">TWF694</strain>
    </source>
</reference>
<dbReference type="Proteomes" id="UP001365542">
    <property type="component" value="Unassembled WGS sequence"/>
</dbReference>
<feature type="region of interest" description="Disordered" evidence="1">
    <location>
        <begin position="588"/>
        <end position="638"/>
    </location>
</feature>
<proteinExistence type="predicted"/>
<gene>
    <name evidence="2" type="ORF">TWF694_004673</name>
</gene>
<protein>
    <submittedName>
        <fullName evidence="2">Uncharacterized protein</fullName>
    </submittedName>
</protein>
<accession>A0AAV9WX91</accession>
<evidence type="ECO:0000313" key="2">
    <source>
        <dbReference type="EMBL" id="KAK6527692.1"/>
    </source>
</evidence>
<dbReference type="EMBL" id="JAVHJO010000015">
    <property type="protein sequence ID" value="KAK6527692.1"/>
    <property type="molecule type" value="Genomic_DNA"/>
</dbReference>
<feature type="compositionally biased region" description="Basic and acidic residues" evidence="1">
    <location>
        <begin position="600"/>
        <end position="609"/>
    </location>
</feature>
<dbReference type="AlphaFoldDB" id="A0AAV9WX91"/>